<protein>
    <recommendedName>
        <fullName evidence="3">ABM domain-containing protein</fullName>
    </recommendedName>
</protein>
<dbReference type="Gene3D" id="3.30.70.100">
    <property type="match status" value="2"/>
</dbReference>
<evidence type="ECO:0000313" key="2">
    <source>
        <dbReference type="Proteomes" id="UP000308133"/>
    </source>
</evidence>
<evidence type="ECO:0008006" key="3">
    <source>
        <dbReference type="Google" id="ProtNLM"/>
    </source>
</evidence>
<dbReference type="InterPro" id="IPR011008">
    <property type="entry name" value="Dimeric_a/b-barrel"/>
</dbReference>
<organism evidence="1 2">
    <name type="scientific">Elsinoe australis</name>
    <dbReference type="NCBI Taxonomy" id="40998"/>
    <lineage>
        <taxon>Eukaryota</taxon>
        <taxon>Fungi</taxon>
        <taxon>Dikarya</taxon>
        <taxon>Ascomycota</taxon>
        <taxon>Pezizomycotina</taxon>
        <taxon>Dothideomycetes</taxon>
        <taxon>Dothideomycetidae</taxon>
        <taxon>Myriangiales</taxon>
        <taxon>Elsinoaceae</taxon>
        <taxon>Elsinoe</taxon>
    </lineage>
</organism>
<reference evidence="1 2" key="1">
    <citation type="submission" date="2018-02" db="EMBL/GenBank/DDBJ databases">
        <title>Draft genome sequences of Elsinoe sp., causing black scab on jojoba.</title>
        <authorList>
            <person name="Stodart B."/>
            <person name="Jeffress S."/>
            <person name="Ash G."/>
            <person name="Arun Chinnappa K."/>
        </authorList>
    </citation>
    <scope>NUCLEOTIDE SEQUENCE [LARGE SCALE GENOMIC DNA]</scope>
    <source>
        <strain evidence="1 2">Hillstone_2</strain>
    </source>
</reference>
<accession>A0A4U7AZ24</accession>
<comment type="caution">
    <text evidence="1">The sequence shown here is derived from an EMBL/GenBank/DDBJ whole genome shotgun (WGS) entry which is preliminary data.</text>
</comment>
<sequence>MVATEVVSLPLKVAFDPKDRTSDNAKAQTEGYKIISTAPGFIESWYGGVVENDKELQMFINWKAVSDHIAFTQSPVYAEMGKHLASILGGAPSYVHYHFTSQDELKTALSAPVTETVTFYFPTETKAFEENLTKFRGAVESDAIGAKGYAWGWGEEEVEHEKLEGKKGKALKLLIGWESVEAHMKFRETETFQKNIALFREGPSAVEMVHVKARPQSEAI</sequence>
<dbReference type="AlphaFoldDB" id="A0A4U7AZ24"/>
<dbReference type="EMBL" id="PTQR01000082">
    <property type="protein sequence ID" value="TKX21054.1"/>
    <property type="molecule type" value="Genomic_DNA"/>
</dbReference>
<proteinExistence type="predicted"/>
<evidence type="ECO:0000313" key="1">
    <source>
        <dbReference type="EMBL" id="TKX21054.1"/>
    </source>
</evidence>
<dbReference type="Proteomes" id="UP000308133">
    <property type="component" value="Unassembled WGS sequence"/>
</dbReference>
<gene>
    <name evidence="1" type="ORF">C1H76_6594</name>
</gene>
<dbReference type="SUPFAM" id="SSF54909">
    <property type="entry name" value="Dimeric alpha+beta barrel"/>
    <property type="match status" value="1"/>
</dbReference>
<name>A0A4U7AZ24_9PEZI</name>